<dbReference type="SMART" id="SM00422">
    <property type="entry name" value="HTH_MERR"/>
    <property type="match status" value="1"/>
</dbReference>
<dbReference type="InterPro" id="IPR000551">
    <property type="entry name" value="MerR-type_HTH_dom"/>
</dbReference>
<keyword evidence="4" id="KW-1185">Reference proteome</keyword>
<sequence>MRISELSTRSGVALATIKYYLREGLLHQGEQVAATRAEYDDSHLRRLRLIRALLEVGRLPVAAIKQVVEAVEDETLPVHQVLGTAHYALGPTVEPESGEPWDAALAQTDAIIAGQGWTITPHAPTRAELAQTLLTLRRLGMSTDVTRYAEAARRIARDDMDTIPLDAPRESAVEALVLGTVLYGRALDTLRRMAHESESAHRLGLVPEDSPAGEAPEARAAGKDQSGPTG</sequence>
<proteinExistence type="predicted"/>
<comment type="caution">
    <text evidence="3">The sequence shown here is derived from an EMBL/GenBank/DDBJ whole genome shotgun (WGS) entry which is preliminary data.</text>
</comment>
<dbReference type="SUPFAM" id="SSF46955">
    <property type="entry name" value="Putative DNA-binding domain"/>
    <property type="match status" value="1"/>
</dbReference>
<evidence type="ECO:0000256" key="1">
    <source>
        <dbReference type="SAM" id="MobiDB-lite"/>
    </source>
</evidence>
<dbReference type="InterPro" id="IPR009061">
    <property type="entry name" value="DNA-bd_dom_put_sf"/>
</dbReference>
<evidence type="ECO:0000313" key="3">
    <source>
        <dbReference type="EMBL" id="NUW40562.1"/>
    </source>
</evidence>
<dbReference type="RefSeq" id="WP_175599926.1">
    <property type="nucleotide sequence ID" value="NZ_JABWGO010000001.1"/>
</dbReference>
<dbReference type="AlphaFoldDB" id="A0A7Y6MAD9"/>
<dbReference type="Gene3D" id="1.10.1660.10">
    <property type="match status" value="1"/>
</dbReference>
<reference evidence="3 4" key="1">
    <citation type="submission" date="2020-06" db="EMBL/GenBank/DDBJ databases">
        <authorList>
            <person name="Chanama M."/>
        </authorList>
    </citation>
    <scope>NUCLEOTIDE SEQUENCE [LARGE SCALE GENOMIC DNA]</scope>
    <source>
        <strain evidence="3 4">TBRC6557</strain>
    </source>
</reference>
<feature type="domain" description="HTH merR-type" evidence="2">
    <location>
        <begin position="1"/>
        <end position="70"/>
    </location>
</feature>
<dbReference type="GO" id="GO:0003677">
    <property type="term" value="F:DNA binding"/>
    <property type="evidence" value="ECO:0007669"/>
    <property type="project" value="InterPro"/>
</dbReference>
<evidence type="ECO:0000259" key="2">
    <source>
        <dbReference type="PROSITE" id="PS50937"/>
    </source>
</evidence>
<organism evidence="3 4">
    <name type="scientific">Nonomuraea rhodomycinica</name>
    <dbReference type="NCBI Taxonomy" id="1712872"/>
    <lineage>
        <taxon>Bacteria</taxon>
        <taxon>Bacillati</taxon>
        <taxon>Actinomycetota</taxon>
        <taxon>Actinomycetes</taxon>
        <taxon>Streptosporangiales</taxon>
        <taxon>Streptosporangiaceae</taxon>
        <taxon>Nonomuraea</taxon>
    </lineage>
</organism>
<gene>
    <name evidence="3" type="ORF">HT134_10485</name>
</gene>
<accession>A0A7Y6MAD9</accession>
<evidence type="ECO:0000313" key="4">
    <source>
        <dbReference type="Proteomes" id="UP000546126"/>
    </source>
</evidence>
<protein>
    <submittedName>
        <fullName evidence="3">MerR family transcriptional regulator</fullName>
    </submittedName>
</protein>
<dbReference type="Proteomes" id="UP000546126">
    <property type="component" value="Unassembled WGS sequence"/>
</dbReference>
<name>A0A7Y6MAD9_9ACTN</name>
<dbReference type="Pfam" id="PF13411">
    <property type="entry name" value="MerR_1"/>
    <property type="match status" value="1"/>
</dbReference>
<dbReference type="PROSITE" id="PS50937">
    <property type="entry name" value="HTH_MERR_2"/>
    <property type="match status" value="1"/>
</dbReference>
<dbReference type="PRINTS" id="PR00040">
    <property type="entry name" value="HTHMERR"/>
</dbReference>
<feature type="region of interest" description="Disordered" evidence="1">
    <location>
        <begin position="197"/>
        <end position="230"/>
    </location>
</feature>
<dbReference type="GO" id="GO:0006355">
    <property type="term" value="P:regulation of DNA-templated transcription"/>
    <property type="evidence" value="ECO:0007669"/>
    <property type="project" value="InterPro"/>
</dbReference>
<dbReference type="EMBL" id="JABWGO010000001">
    <property type="protein sequence ID" value="NUW40562.1"/>
    <property type="molecule type" value="Genomic_DNA"/>
</dbReference>